<keyword evidence="1" id="KW-0472">Membrane</keyword>
<dbReference type="Proteomes" id="UP000244064">
    <property type="component" value="Unassembled WGS sequence"/>
</dbReference>
<organism evidence="2 3">
    <name type="scientific">Pseudomonas mangrovi</name>
    <dbReference type="NCBI Taxonomy" id="2161748"/>
    <lineage>
        <taxon>Bacteria</taxon>
        <taxon>Pseudomonadati</taxon>
        <taxon>Pseudomonadota</taxon>
        <taxon>Gammaproteobacteria</taxon>
        <taxon>Pseudomonadales</taxon>
        <taxon>Pseudomonadaceae</taxon>
        <taxon>Pseudomonas</taxon>
    </lineage>
</organism>
<dbReference type="RefSeq" id="WP_108106400.1">
    <property type="nucleotide sequence ID" value="NZ_QASN01000011.1"/>
</dbReference>
<feature type="transmembrane region" description="Helical" evidence="1">
    <location>
        <begin position="52"/>
        <end position="70"/>
    </location>
</feature>
<keyword evidence="3" id="KW-1185">Reference proteome</keyword>
<dbReference type="EMBL" id="QASN01000011">
    <property type="protein sequence ID" value="PTU75177.1"/>
    <property type="molecule type" value="Genomic_DNA"/>
</dbReference>
<gene>
    <name evidence="2" type="ORF">DBO85_06390</name>
</gene>
<accession>A0A2T5PBV6</accession>
<evidence type="ECO:0000256" key="1">
    <source>
        <dbReference type="SAM" id="Phobius"/>
    </source>
</evidence>
<evidence type="ECO:0000313" key="3">
    <source>
        <dbReference type="Proteomes" id="UP000244064"/>
    </source>
</evidence>
<evidence type="ECO:0000313" key="2">
    <source>
        <dbReference type="EMBL" id="PTU75177.1"/>
    </source>
</evidence>
<comment type="caution">
    <text evidence="2">The sequence shown here is derived from an EMBL/GenBank/DDBJ whole genome shotgun (WGS) entry which is preliminary data.</text>
</comment>
<proteinExistence type="predicted"/>
<name>A0A2T5PBV6_9PSED</name>
<feature type="transmembrane region" description="Helical" evidence="1">
    <location>
        <begin position="12"/>
        <end position="32"/>
    </location>
</feature>
<keyword evidence="1" id="KW-0812">Transmembrane</keyword>
<dbReference type="AlphaFoldDB" id="A0A2T5PBV6"/>
<protein>
    <recommendedName>
        <fullName evidence="4">DUF3955 domain-containing protein</fullName>
    </recommendedName>
</protein>
<keyword evidence="1" id="KW-1133">Transmembrane helix</keyword>
<sequence length="76" mass="8288">MTDYTNGSQSKPVVLICSLFFVLLALVNLYLMISGPSENSLLGLGRSPYLHYPAFALCTLGAGWMAVIGFKRLKSM</sequence>
<evidence type="ECO:0008006" key="4">
    <source>
        <dbReference type="Google" id="ProtNLM"/>
    </source>
</evidence>
<reference evidence="2 3" key="1">
    <citation type="submission" date="2018-04" db="EMBL/GenBank/DDBJ databases">
        <title>Pseudomonas sp. nov., isolated from mangrove soil.</title>
        <authorList>
            <person name="Chen C."/>
        </authorList>
    </citation>
    <scope>NUCLEOTIDE SEQUENCE [LARGE SCALE GENOMIC DNA]</scope>
    <source>
        <strain evidence="2 3">TC-11</strain>
    </source>
</reference>